<evidence type="ECO:0000313" key="2">
    <source>
        <dbReference type="EMBL" id="KAK7466346.1"/>
    </source>
</evidence>
<feature type="region of interest" description="Disordered" evidence="1">
    <location>
        <begin position="1"/>
        <end position="34"/>
    </location>
</feature>
<protein>
    <submittedName>
        <fullName evidence="2">Uncharacterized protein</fullName>
    </submittedName>
</protein>
<gene>
    <name evidence="2" type="ORF">VKT23_005074</name>
</gene>
<comment type="caution">
    <text evidence="2">The sequence shown here is derived from an EMBL/GenBank/DDBJ whole genome shotgun (WGS) entry which is preliminary data.</text>
</comment>
<dbReference type="EMBL" id="JBANRG010000005">
    <property type="protein sequence ID" value="KAK7466346.1"/>
    <property type="molecule type" value="Genomic_DNA"/>
</dbReference>
<reference evidence="2 3" key="1">
    <citation type="submission" date="2024-01" db="EMBL/GenBank/DDBJ databases">
        <title>A draft genome for the cacao thread blight pathogen Marasmiellus scandens.</title>
        <authorList>
            <person name="Baruah I.K."/>
            <person name="Leung J."/>
            <person name="Bukari Y."/>
            <person name="Amoako-Attah I."/>
            <person name="Meinhardt L.W."/>
            <person name="Bailey B.A."/>
            <person name="Cohen S.P."/>
        </authorList>
    </citation>
    <scope>NUCLEOTIDE SEQUENCE [LARGE SCALE GENOMIC DNA]</scope>
    <source>
        <strain evidence="2 3">GH-19</strain>
    </source>
</reference>
<name>A0ABR1JSW9_9AGAR</name>
<evidence type="ECO:0000256" key="1">
    <source>
        <dbReference type="SAM" id="MobiDB-lite"/>
    </source>
</evidence>
<accession>A0ABR1JSW9</accession>
<proteinExistence type="predicted"/>
<evidence type="ECO:0000313" key="3">
    <source>
        <dbReference type="Proteomes" id="UP001498398"/>
    </source>
</evidence>
<organism evidence="2 3">
    <name type="scientific">Marasmiellus scandens</name>
    <dbReference type="NCBI Taxonomy" id="2682957"/>
    <lineage>
        <taxon>Eukaryota</taxon>
        <taxon>Fungi</taxon>
        <taxon>Dikarya</taxon>
        <taxon>Basidiomycota</taxon>
        <taxon>Agaricomycotina</taxon>
        <taxon>Agaricomycetes</taxon>
        <taxon>Agaricomycetidae</taxon>
        <taxon>Agaricales</taxon>
        <taxon>Marasmiineae</taxon>
        <taxon>Omphalotaceae</taxon>
        <taxon>Marasmiellus</taxon>
    </lineage>
</organism>
<dbReference type="Proteomes" id="UP001498398">
    <property type="component" value="Unassembled WGS sequence"/>
</dbReference>
<keyword evidence="3" id="KW-1185">Reference proteome</keyword>
<sequence length="61" mass="6776">MASQSFTIPVELSVHNSTTDEDNRLNPQASDFDHAKPILLPVAFDDSTGPRECRDSDMPQM</sequence>